<keyword evidence="1" id="KW-0472">Membrane</keyword>
<accession>A0ABU5EJ54</accession>
<dbReference type="RefSeq" id="WP_320554414.1">
    <property type="nucleotide sequence ID" value="NZ_JAXDAE010000001.1"/>
</dbReference>
<feature type="transmembrane region" description="Helical" evidence="1">
    <location>
        <begin position="37"/>
        <end position="54"/>
    </location>
</feature>
<evidence type="ECO:0000313" key="3">
    <source>
        <dbReference type="Proteomes" id="UP001285855"/>
    </source>
</evidence>
<name>A0ABU5EJ54_9FLAO</name>
<keyword evidence="1" id="KW-1133">Transmembrane helix</keyword>
<protein>
    <submittedName>
        <fullName evidence="2">DUF4199 domain-containing protein</fullName>
    </submittedName>
</protein>
<keyword evidence="1" id="KW-0812">Transmembrane</keyword>
<feature type="transmembrane region" description="Helical" evidence="1">
    <location>
        <begin position="141"/>
        <end position="165"/>
    </location>
</feature>
<keyword evidence="3" id="KW-1185">Reference proteome</keyword>
<organism evidence="2 3">
    <name type="scientific">Winogradskyella aquimaris</name>
    <dbReference type="NCBI Taxonomy" id="864074"/>
    <lineage>
        <taxon>Bacteria</taxon>
        <taxon>Pseudomonadati</taxon>
        <taxon>Bacteroidota</taxon>
        <taxon>Flavobacteriia</taxon>
        <taxon>Flavobacteriales</taxon>
        <taxon>Flavobacteriaceae</taxon>
        <taxon>Winogradskyella</taxon>
    </lineage>
</organism>
<dbReference type="EMBL" id="JAXDAE010000001">
    <property type="protein sequence ID" value="MDY2586039.1"/>
    <property type="molecule type" value="Genomic_DNA"/>
</dbReference>
<sequence length="168" mass="18256">MKSTVLKFGGYGLILGAVIFGLALTFGGSLSYTTQEIIGYGSMITSLSFVYFGIKHYRDQVNDGKVTFGKALSIGVLISALVGLGVGLIDYLYTTVINPDFAEEYLAKTLESYETLYSGNELETKKAELTMQMENYGGSGFMAALMFFTVLIIGFIISLISGLILQRK</sequence>
<reference evidence="2 3" key="1">
    <citation type="submission" date="2023-11" db="EMBL/GenBank/DDBJ databases">
        <title>Winogradskyella pelagius sp. nov., isolated from coastal sediment.</title>
        <authorList>
            <person name="Li F."/>
        </authorList>
    </citation>
    <scope>NUCLEOTIDE SEQUENCE [LARGE SCALE GENOMIC DNA]</scope>
    <source>
        <strain evidence="2 3">KCTC 23502</strain>
    </source>
</reference>
<feature type="transmembrane region" description="Helical" evidence="1">
    <location>
        <begin position="12"/>
        <end position="31"/>
    </location>
</feature>
<proteinExistence type="predicted"/>
<comment type="caution">
    <text evidence="2">The sequence shown here is derived from an EMBL/GenBank/DDBJ whole genome shotgun (WGS) entry which is preliminary data.</text>
</comment>
<evidence type="ECO:0000256" key="1">
    <source>
        <dbReference type="SAM" id="Phobius"/>
    </source>
</evidence>
<evidence type="ECO:0000313" key="2">
    <source>
        <dbReference type="EMBL" id="MDY2586039.1"/>
    </source>
</evidence>
<dbReference type="Pfam" id="PF13858">
    <property type="entry name" value="DUF4199"/>
    <property type="match status" value="1"/>
</dbReference>
<dbReference type="Proteomes" id="UP001285855">
    <property type="component" value="Unassembled WGS sequence"/>
</dbReference>
<dbReference type="InterPro" id="IPR025250">
    <property type="entry name" value="DUF4199"/>
</dbReference>
<feature type="transmembrane region" description="Helical" evidence="1">
    <location>
        <begin position="74"/>
        <end position="93"/>
    </location>
</feature>
<gene>
    <name evidence="2" type="ORF">SNF14_01710</name>
</gene>